<feature type="transmembrane region" description="Helical" evidence="1">
    <location>
        <begin position="86"/>
        <end position="108"/>
    </location>
</feature>
<proteinExistence type="predicted"/>
<keyword evidence="3" id="KW-1185">Reference proteome</keyword>
<accession>A0A975FN13</accession>
<organism evidence="2 3">
    <name type="scientific">Agromyces archimandritae</name>
    <dbReference type="NCBI Taxonomy" id="2781962"/>
    <lineage>
        <taxon>Bacteria</taxon>
        <taxon>Bacillati</taxon>
        <taxon>Actinomycetota</taxon>
        <taxon>Actinomycetes</taxon>
        <taxon>Micrococcales</taxon>
        <taxon>Microbacteriaceae</taxon>
        <taxon>Agromyces</taxon>
    </lineage>
</organism>
<feature type="transmembrane region" description="Helical" evidence="1">
    <location>
        <begin position="21"/>
        <end position="44"/>
    </location>
</feature>
<keyword evidence="1" id="KW-0812">Transmembrane</keyword>
<reference evidence="2" key="1">
    <citation type="submission" date="2021-03" db="EMBL/GenBank/DDBJ databases">
        <title>Agromyces archimandritus sp. nov., isolated from the cockroach Archimandrita tessellata.</title>
        <authorList>
            <person name="Guzman J."/>
            <person name="Ortuzar M."/>
            <person name="Poehlein A."/>
            <person name="Daniel R."/>
            <person name="Trujillo M."/>
            <person name="Vilcinskas A."/>
        </authorList>
    </citation>
    <scope>NUCLEOTIDE SEQUENCE</scope>
    <source>
        <strain evidence="2">G127AT</strain>
    </source>
</reference>
<dbReference type="AlphaFoldDB" id="A0A975FN13"/>
<gene>
    <name evidence="2" type="ORF">G127AT_02675</name>
</gene>
<dbReference type="KEGG" id="aarc:G127AT_02675"/>
<keyword evidence="1" id="KW-0472">Membrane</keyword>
<name>A0A975FN13_9MICO</name>
<evidence type="ECO:0000313" key="3">
    <source>
        <dbReference type="Proteomes" id="UP000671914"/>
    </source>
</evidence>
<feature type="transmembrane region" description="Helical" evidence="1">
    <location>
        <begin position="114"/>
        <end position="134"/>
    </location>
</feature>
<dbReference type="EMBL" id="CP071696">
    <property type="protein sequence ID" value="QTX05155.1"/>
    <property type="molecule type" value="Genomic_DNA"/>
</dbReference>
<feature type="transmembrane region" description="Helical" evidence="1">
    <location>
        <begin position="50"/>
        <end position="74"/>
    </location>
</feature>
<evidence type="ECO:0000256" key="1">
    <source>
        <dbReference type="SAM" id="Phobius"/>
    </source>
</evidence>
<protein>
    <submittedName>
        <fullName evidence="2">Uncharacterized protein</fullName>
    </submittedName>
</protein>
<sequence>MTADTPSSADRTPTSTPVLKAALRWGGLFAAIILVVGAVVGWFVAEWTGVVSALIGTGIAVVFMGITAASILLANRFANSEAFIGAFFGIVLGGWLVKLIVFVVIVLVLRGQPWLHPMVLFLSVVAGVVASLAADVIAMTRSRVPYTDARLPKPPEDV</sequence>
<evidence type="ECO:0000313" key="2">
    <source>
        <dbReference type="EMBL" id="QTX05155.1"/>
    </source>
</evidence>
<dbReference type="RefSeq" id="WP_210899500.1">
    <property type="nucleotide sequence ID" value="NZ_CP071696.1"/>
</dbReference>
<dbReference type="Proteomes" id="UP000671914">
    <property type="component" value="Chromosome"/>
</dbReference>
<keyword evidence="1" id="KW-1133">Transmembrane helix</keyword>